<accession>A0A3M0FZP4</accession>
<evidence type="ECO:0000313" key="7">
    <source>
        <dbReference type="Proteomes" id="UP000275256"/>
    </source>
</evidence>
<dbReference type="Proteomes" id="UP000275256">
    <property type="component" value="Unassembled WGS sequence"/>
</dbReference>
<evidence type="ECO:0000256" key="1">
    <source>
        <dbReference type="ARBA" id="ARBA00009481"/>
    </source>
</evidence>
<feature type="domain" description="Glycosyl transferase family 1" evidence="4">
    <location>
        <begin position="197"/>
        <end position="343"/>
    </location>
</feature>
<protein>
    <submittedName>
        <fullName evidence="6">Glycosyltransferase</fullName>
    </submittedName>
</protein>
<dbReference type="GO" id="GO:0016757">
    <property type="term" value="F:glycosyltransferase activity"/>
    <property type="evidence" value="ECO:0007669"/>
    <property type="project" value="UniProtKB-KW"/>
</dbReference>
<keyword evidence="2" id="KW-0328">Glycosyltransferase</keyword>
<feature type="domain" description="Glycosyltransferase subfamily 4-like N-terminal" evidence="5">
    <location>
        <begin position="15"/>
        <end position="178"/>
    </location>
</feature>
<dbReference type="OrthoDB" id="8878585at2"/>
<dbReference type="InterPro" id="IPR028098">
    <property type="entry name" value="Glyco_trans_4-like_N"/>
</dbReference>
<name>A0A3M0FZP4_9ACTN</name>
<dbReference type="SUPFAM" id="SSF53756">
    <property type="entry name" value="UDP-Glycosyltransferase/glycogen phosphorylase"/>
    <property type="match status" value="1"/>
</dbReference>
<dbReference type="EMBL" id="REFW01000004">
    <property type="protein sequence ID" value="RMB58144.1"/>
    <property type="molecule type" value="Genomic_DNA"/>
</dbReference>
<evidence type="ECO:0000313" key="6">
    <source>
        <dbReference type="EMBL" id="RMB58144.1"/>
    </source>
</evidence>
<dbReference type="RefSeq" id="WP_121902182.1">
    <property type="nucleotide sequence ID" value="NZ_REFW01000004.1"/>
</dbReference>
<sequence length="384" mass="41928">MATCLLVHPGAELFGADRMLLESAIAVRESGMSCLVALPEGGPLVDALEAQGIPTVIVPMLVLRKALLRPRNWLKLLGGWMAGLVSSWKLITRTAPACIYVSTVTLPQWPLVARLRRIPCITHVHEAEGSARRWANLALYIPHLASTSVLVNSHFSLRTIAKSLPMLAERARVVANGVAGPPIAPTLPRRELGGFLRVLYLGRLSPRKGPDLIVEAAKILRGRVELEMVFAGSTFSGYESYESELRSALKEGGYSDEEVLVGFRPEIWPLLEHCDVLVVPSRLDEPFGNTAVEGVLAQRPVIVSDTTGLREAAAGYPSAHLVRRNDPEALAEALQDLVDQWATVRGLVETSARMAQERHDPVAYRRRISDAVAQQLVSLLNTES</sequence>
<comment type="similarity">
    <text evidence="1">Belongs to the glycosyltransferase group 1 family. Glycosyltransferase 4 subfamily.</text>
</comment>
<dbReference type="Gene3D" id="3.40.50.2000">
    <property type="entry name" value="Glycogen Phosphorylase B"/>
    <property type="match status" value="2"/>
</dbReference>
<dbReference type="AlphaFoldDB" id="A0A3M0FZP4"/>
<keyword evidence="7" id="KW-1185">Reference proteome</keyword>
<proteinExistence type="inferred from homology"/>
<dbReference type="InterPro" id="IPR001296">
    <property type="entry name" value="Glyco_trans_1"/>
</dbReference>
<evidence type="ECO:0000259" key="4">
    <source>
        <dbReference type="Pfam" id="PF00534"/>
    </source>
</evidence>
<reference evidence="6 7" key="1">
    <citation type="submission" date="2018-10" db="EMBL/GenBank/DDBJ databases">
        <title>Tessaracoccus antarcticuss sp. nov., isolated from sediment.</title>
        <authorList>
            <person name="Zhou L.Y."/>
            <person name="Du Z.J."/>
        </authorList>
    </citation>
    <scope>NUCLEOTIDE SEQUENCE [LARGE SCALE GENOMIC DNA]</scope>
    <source>
        <strain evidence="6 7">JDX10</strain>
    </source>
</reference>
<dbReference type="Pfam" id="PF13439">
    <property type="entry name" value="Glyco_transf_4"/>
    <property type="match status" value="1"/>
</dbReference>
<dbReference type="Pfam" id="PF00534">
    <property type="entry name" value="Glycos_transf_1"/>
    <property type="match status" value="1"/>
</dbReference>
<dbReference type="PANTHER" id="PTHR12526:SF640">
    <property type="entry name" value="COLANIC ACID BIOSYNTHESIS GLYCOSYLTRANSFERASE WCAL-RELATED"/>
    <property type="match status" value="1"/>
</dbReference>
<dbReference type="PANTHER" id="PTHR12526">
    <property type="entry name" value="GLYCOSYLTRANSFERASE"/>
    <property type="match status" value="1"/>
</dbReference>
<evidence type="ECO:0000259" key="5">
    <source>
        <dbReference type="Pfam" id="PF13439"/>
    </source>
</evidence>
<organism evidence="6 7">
    <name type="scientific">Tessaracoccus antarcticus</name>
    <dbReference type="NCBI Taxonomy" id="2479848"/>
    <lineage>
        <taxon>Bacteria</taxon>
        <taxon>Bacillati</taxon>
        <taxon>Actinomycetota</taxon>
        <taxon>Actinomycetes</taxon>
        <taxon>Propionibacteriales</taxon>
        <taxon>Propionibacteriaceae</taxon>
        <taxon>Tessaracoccus</taxon>
    </lineage>
</organism>
<gene>
    <name evidence="6" type="ORF">EAX62_13065</name>
</gene>
<evidence type="ECO:0000256" key="3">
    <source>
        <dbReference type="ARBA" id="ARBA00022679"/>
    </source>
</evidence>
<evidence type="ECO:0000256" key="2">
    <source>
        <dbReference type="ARBA" id="ARBA00022676"/>
    </source>
</evidence>
<comment type="caution">
    <text evidence="6">The sequence shown here is derived from an EMBL/GenBank/DDBJ whole genome shotgun (WGS) entry which is preliminary data.</text>
</comment>
<keyword evidence="3 6" id="KW-0808">Transferase</keyword>